<dbReference type="Gene3D" id="1.10.220.20">
    <property type="match status" value="1"/>
</dbReference>
<feature type="domain" description="SEC7" evidence="4">
    <location>
        <begin position="247"/>
        <end position="439"/>
    </location>
</feature>
<dbReference type="InterPro" id="IPR035999">
    <property type="entry name" value="Sec7_dom_sf"/>
</dbReference>
<dbReference type="PANTHER" id="PTHR10663">
    <property type="entry name" value="GUANYL-NUCLEOTIDE EXCHANGE FACTOR"/>
    <property type="match status" value="1"/>
</dbReference>
<dbReference type="AlphaFoldDB" id="A0A2G3A5T9"/>
<dbReference type="PANTHER" id="PTHR10663:SF355">
    <property type="entry name" value="ARF GUANINE-NUCLEOTIDE EXCHANGE FACTOR GNOM-LIKE"/>
    <property type="match status" value="1"/>
</dbReference>
<dbReference type="InterPro" id="IPR016024">
    <property type="entry name" value="ARM-type_fold"/>
</dbReference>
<dbReference type="EMBL" id="AYRZ02000002">
    <property type="protein sequence ID" value="PHT89606.1"/>
    <property type="molecule type" value="Genomic_DNA"/>
</dbReference>
<dbReference type="Pfam" id="PF12783">
    <property type="entry name" value="Sec7-like_HUS"/>
    <property type="match status" value="1"/>
</dbReference>
<reference evidence="5 6" key="2">
    <citation type="journal article" date="2017" name="Genome Biol.">
        <title>New reference genome sequences of hot pepper reveal the massive evolution of plant disease-resistance genes by retroduplication.</title>
        <authorList>
            <person name="Kim S."/>
            <person name="Park J."/>
            <person name="Yeom S.I."/>
            <person name="Kim Y.M."/>
            <person name="Seo E."/>
            <person name="Kim K.T."/>
            <person name="Kim M.S."/>
            <person name="Lee J.M."/>
            <person name="Cheong K."/>
            <person name="Shin H.S."/>
            <person name="Kim S.B."/>
            <person name="Han K."/>
            <person name="Lee J."/>
            <person name="Park M."/>
            <person name="Lee H.A."/>
            <person name="Lee H.Y."/>
            <person name="Lee Y."/>
            <person name="Oh S."/>
            <person name="Lee J.H."/>
            <person name="Choi E."/>
            <person name="Choi E."/>
            <person name="Lee S.E."/>
            <person name="Jeon J."/>
            <person name="Kim H."/>
            <person name="Choi G."/>
            <person name="Song H."/>
            <person name="Lee J."/>
            <person name="Lee S.C."/>
            <person name="Kwon J.K."/>
            <person name="Lee H.Y."/>
            <person name="Koo N."/>
            <person name="Hong Y."/>
            <person name="Kim R.W."/>
            <person name="Kang W.H."/>
            <person name="Huh J.H."/>
            <person name="Kang B.C."/>
            <person name="Yang T.J."/>
            <person name="Lee Y.H."/>
            <person name="Bennetzen J.L."/>
            <person name="Choi D."/>
        </authorList>
    </citation>
    <scope>NUCLEOTIDE SEQUENCE [LARGE SCALE GENOMIC DNA]</scope>
    <source>
        <strain evidence="6">cv. CM334</strain>
    </source>
</reference>
<protein>
    <submittedName>
        <fullName evidence="5">ARF guanine-nucleotide exchange factor GNL1</fullName>
    </submittedName>
</protein>
<dbReference type="GO" id="GO:0016192">
    <property type="term" value="P:vesicle-mediated transport"/>
    <property type="evidence" value="ECO:0007669"/>
    <property type="project" value="UniProtKB-ARBA"/>
</dbReference>
<sequence length="977" mass="110129">MMDPYGVPCMVEIFHFLCSLLNVMESIEIGSRSNPIAYDEDVPLFALGLVNSAIEVSGASSGNHPELLALIQKDLFHNLMRFGLSMSPLILSTVCSIVLNLYHHMRIKLKLQLEAFFSGVLLRIAQSKHGASYQQQEVAIETLVDFCRQPMFMPEMYANFDCDISCSDVFEDLANLLSKSSFPVNIPLSALNTLALDGLIAMMQGLAERISQDSFVSEQASIDLGEYRPFWAEICKDYSDPNHWVPFVRKMKLIKRKLLIGVDYFNRDPKKCMEFLQGMHLLPEKCDPRSVACFFRYMTGLDKNLIGDFLGSHEDFYIEVLQEFAGTFDFWDMNLDIALRIFLETFRLPGDSDDVLNDLVVSLCKFTTLLPPSYADEFTAAFAEDGKARLATLAVFTIANKYGDHIRSGWKNILDCILSLHKLGLLPTRLFSDAADDLESTADADTRRPTALSPSPSRFPSLAPSRKSSGLMGVFSQLLYLDEEPAPQPTEQQLAARQQTLQTIQSCHIDSIFAESKFLQAESLLQLVRALVLAAGKPRKGNNYLEDEVTAVFCLELLIAITINNRDRIMLLWQVVYDYIASVVHLTTMPSTLVEKTVFGLLRICQRLLPYKENLTDELLKSLQLILKLDARVADAFLEQITREVMHLVKANAMLIRSHIGWRTVISLLSFTARHPEASETGFKALSFIMADGAHLLPANYVLCLNVAAQFADCHVGNIDQSMRSLDLMAGSLISLIRWSHKAKEALGQEAAIKMTQDITEMWLRLIQGLRKFCKDRRDEVRDHAILMLQRCLTGADRIHIPEDLWLQCFDQVIFTLLDELLNLAQPSFLKDYRNTEGAIVLALKLMFKVFLQSLHHLSRSISFCKLWLGVLSLTERCMKVKFKGKRSEKIPELISELLKNILFVMKTSGILGPSNPVGGDSFWKLTWLNVHKICPSLQSEVFPTNELEKLKKQHIQADRSPLAEGNVIVSPGNSTA</sequence>
<comment type="caution">
    <text evidence="5">The sequence shown here is derived from an EMBL/GenBank/DDBJ whole genome shotgun (WGS) entry which is preliminary data.</text>
</comment>
<dbReference type="Gramene" id="PHT89606">
    <property type="protein sequence ID" value="PHT89606"/>
    <property type="gene ID" value="T459_04719"/>
</dbReference>
<dbReference type="GO" id="GO:0032012">
    <property type="term" value="P:regulation of ARF protein signal transduction"/>
    <property type="evidence" value="ECO:0007669"/>
    <property type="project" value="InterPro"/>
</dbReference>
<reference evidence="5 6" key="1">
    <citation type="journal article" date="2014" name="Nat. Genet.">
        <title>Genome sequence of the hot pepper provides insights into the evolution of pungency in Capsicum species.</title>
        <authorList>
            <person name="Kim S."/>
            <person name="Park M."/>
            <person name="Yeom S.I."/>
            <person name="Kim Y.M."/>
            <person name="Lee J.M."/>
            <person name="Lee H.A."/>
            <person name="Seo E."/>
            <person name="Choi J."/>
            <person name="Cheong K."/>
            <person name="Kim K.T."/>
            <person name="Jung K."/>
            <person name="Lee G.W."/>
            <person name="Oh S.K."/>
            <person name="Bae C."/>
            <person name="Kim S.B."/>
            <person name="Lee H.Y."/>
            <person name="Kim S.Y."/>
            <person name="Kim M.S."/>
            <person name="Kang B.C."/>
            <person name="Jo Y.D."/>
            <person name="Yang H.B."/>
            <person name="Jeong H.J."/>
            <person name="Kang W.H."/>
            <person name="Kwon J.K."/>
            <person name="Shin C."/>
            <person name="Lim J.Y."/>
            <person name="Park J.H."/>
            <person name="Huh J.H."/>
            <person name="Kim J.S."/>
            <person name="Kim B.D."/>
            <person name="Cohen O."/>
            <person name="Paran I."/>
            <person name="Suh M.C."/>
            <person name="Lee S.B."/>
            <person name="Kim Y.K."/>
            <person name="Shin Y."/>
            <person name="Noh S.J."/>
            <person name="Park J."/>
            <person name="Seo Y.S."/>
            <person name="Kwon S.Y."/>
            <person name="Kim H.A."/>
            <person name="Park J.M."/>
            <person name="Kim H.J."/>
            <person name="Choi S.B."/>
            <person name="Bosland P.W."/>
            <person name="Reeves G."/>
            <person name="Jo S.H."/>
            <person name="Lee B.W."/>
            <person name="Cho H.T."/>
            <person name="Choi H.S."/>
            <person name="Lee M.S."/>
            <person name="Yu Y."/>
            <person name="Do Choi Y."/>
            <person name="Park B.S."/>
            <person name="van Deynze A."/>
            <person name="Ashrafi H."/>
            <person name="Hill T."/>
            <person name="Kim W.T."/>
            <person name="Pai H.S."/>
            <person name="Ahn H.K."/>
            <person name="Yeam I."/>
            <person name="Giovannoni J.J."/>
            <person name="Rose J.K."/>
            <person name="Sorensen I."/>
            <person name="Lee S.J."/>
            <person name="Kim R.W."/>
            <person name="Choi I.Y."/>
            <person name="Choi B.S."/>
            <person name="Lim J.S."/>
            <person name="Lee Y.H."/>
            <person name="Choi D."/>
        </authorList>
    </citation>
    <scope>NUCLEOTIDE SEQUENCE [LARGE SCALE GENOMIC DNA]</scope>
    <source>
        <strain evidence="6">cv. CM334</strain>
    </source>
</reference>
<dbReference type="GO" id="GO:0005737">
    <property type="term" value="C:cytoplasm"/>
    <property type="evidence" value="ECO:0007669"/>
    <property type="project" value="UniProtKB-ARBA"/>
</dbReference>
<keyword evidence="2" id="KW-0344">Guanine-nucleotide releasing factor</keyword>
<dbReference type="GO" id="GO:0016020">
    <property type="term" value="C:membrane"/>
    <property type="evidence" value="ECO:0007669"/>
    <property type="project" value="UniProtKB-SubCell"/>
</dbReference>
<evidence type="ECO:0000259" key="4">
    <source>
        <dbReference type="PROSITE" id="PS50190"/>
    </source>
</evidence>
<accession>A0A2G3A5T9</accession>
<keyword evidence="6" id="KW-1185">Reference proteome</keyword>
<gene>
    <name evidence="5" type="ORF">T459_04719</name>
</gene>
<proteinExistence type="predicted"/>
<dbReference type="SUPFAM" id="SSF48425">
    <property type="entry name" value="Sec7 domain"/>
    <property type="match status" value="1"/>
</dbReference>
<dbReference type="OMA" id="KQHENGC"/>
<dbReference type="STRING" id="4072.A0A2G3A5T9"/>
<organism evidence="5 6">
    <name type="scientific">Capsicum annuum</name>
    <name type="common">Capsicum pepper</name>
    <dbReference type="NCBI Taxonomy" id="4072"/>
    <lineage>
        <taxon>Eukaryota</taxon>
        <taxon>Viridiplantae</taxon>
        <taxon>Streptophyta</taxon>
        <taxon>Embryophyta</taxon>
        <taxon>Tracheophyta</taxon>
        <taxon>Spermatophyta</taxon>
        <taxon>Magnoliopsida</taxon>
        <taxon>eudicotyledons</taxon>
        <taxon>Gunneridae</taxon>
        <taxon>Pentapetalae</taxon>
        <taxon>asterids</taxon>
        <taxon>lamiids</taxon>
        <taxon>Solanales</taxon>
        <taxon>Solanaceae</taxon>
        <taxon>Solanoideae</taxon>
        <taxon>Capsiceae</taxon>
        <taxon>Capsicum</taxon>
    </lineage>
</organism>
<dbReference type="InterPro" id="IPR000904">
    <property type="entry name" value="Sec7_dom"/>
</dbReference>
<comment type="subcellular location">
    <subcellularLocation>
        <location evidence="1">Membrane</location>
        <topology evidence="1">Peripheral membrane protein</topology>
    </subcellularLocation>
</comment>
<dbReference type="Pfam" id="PF01369">
    <property type="entry name" value="Sec7"/>
    <property type="match status" value="1"/>
</dbReference>
<evidence type="ECO:0000256" key="1">
    <source>
        <dbReference type="ARBA" id="ARBA00004170"/>
    </source>
</evidence>
<dbReference type="SUPFAM" id="SSF48371">
    <property type="entry name" value="ARM repeat"/>
    <property type="match status" value="1"/>
</dbReference>
<dbReference type="InterPro" id="IPR056604">
    <property type="entry name" value="GBF1-like_TPR"/>
</dbReference>
<dbReference type="PROSITE" id="PS50190">
    <property type="entry name" value="SEC7"/>
    <property type="match status" value="1"/>
</dbReference>
<evidence type="ECO:0000256" key="3">
    <source>
        <dbReference type="SAM" id="MobiDB-lite"/>
    </source>
</evidence>
<evidence type="ECO:0000256" key="2">
    <source>
        <dbReference type="ARBA" id="ARBA00022658"/>
    </source>
</evidence>
<evidence type="ECO:0000313" key="5">
    <source>
        <dbReference type="EMBL" id="PHT89606.1"/>
    </source>
</evidence>
<name>A0A2G3A5T9_CAPAN</name>
<evidence type="ECO:0000313" key="6">
    <source>
        <dbReference type="Proteomes" id="UP000222542"/>
    </source>
</evidence>
<dbReference type="Proteomes" id="UP000222542">
    <property type="component" value="Unassembled WGS sequence"/>
</dbReference>
<dbReference type="InterPro" id="IPR032691">
    <property type="entry name" value="Mon2/Sec7/BIG1-like_HUS"/>
</dbReference>
<feature type="region of interest" description="Disordered" evidence="3">
    <location>
        <begin position="441"/>
        <end position="467"/>
    </location>
</feature>
<dbReference type="Pfam" id="PF23325">
    <property type="entry name" value="TPR_28"/>
    <property type="match status" value="1"/>
</dbReference>
<dbReference type="GO" id="GO:0005085">
    <property type="term" value="F:guanyl-nucleotide exchange factor activity"/>
    <property type="evidence" value="ECO:0007669"/>
    <property type="project" value="UniProtKB-KW"/>
</dbReference>
<dbReference type="SMART" id="SM00222">
    <property type="entry name" value="Sec7"/>
    <property type="match status" value="1"/>
</dbReference>
<dbReference type="GO" id="GO:0012505">
    <property type="term" value="C:endomembrane system"/>
    <property type="evidence" value="ECO:0007669"/>
    <property type="project" value="UniProtKB-ARBA"/>
</dbReference>